<feature type="coiled-coil region" evidence="1">
    <location>
        <begin position="164"/>
        <end position="230"/>
    </location>
</feature>
<dbReference type="SMART" id="SM01252">
    <property type="entry name" value="KilA-N"/>
    <property type="match status" value="1"/>
</dbReference>
<evidence type="ECO:0000313" key="3">
    <source>
        <dbReference type="EMBL" id="WHV01344.1"/>
    </source>
</evidence>
<dbReference type="InterPro" id="IPR017880">
    <property type="entry name" value="KilA_N"/>
</dbReference>
<accession>A0AAT9UP10</accession>
<keyword evidence="1" id="KW-0175">Coiled coil</keyword>
<dbReference type="InterPro" id="IPR018004">
    <property type="entry name" value="KilA/APSES_HTH"/>
</dbReference>
<reference evidence="3" key="1">
    <citation type="submission" date="2023-04" db="EMBL/GenBank/DDBJ databases">
        <title>Genomic characterization of avipoxvirus isolates from Andean condor (Vultur gryphus).</title>
        <authorList>
            <person name="Butt S.L."/>
            <person name="Do Nascimento G.M."/>
            <person name="Tripathy D.N."/>
            <person name="Diel D.G."/>
        </authorList>
    </citation>
    <scope>NUCLEOTIDE SEQUENCE</scope>
    <source>
        <strain evidence="3">CDPV99</strain>
    </source>
</reference>
<proteinExistence type="predicted"/>
<evidence type="ECO:0000256" key="1">
    <source>
        <dbReference type="SAM" id="Coils"/>
    </source>
</evidence>
<organism evidence="3">
    <name type="scientific">Condorpox virus</name>
    <dbReference type="NCBI Taxonomy" id="3049970"/>
    <lineage>
        <taxon>Viruses</taxon>
        <taxon>Varidnaviria</taxon>
        <taxon>Bamfordvirae</taxon>
        <taxon>Nucleocytoviricota</taxon>
        <taxon>Pokkesviricetes</taxon>
        <taxon>Chitovirales</taxon>
        <taxon>Poxviridae</taxon>
        <taxon>Chordopoxvirinae</taxon>
        <taxon>Avipoxvirus</taxon>
    </lineage>
</organism>
<feature type="domain" description="KilA-N" evidence="2">
    <location>
        <begin position="14"/>
        <end position="130"/>
    </location>
</feature>
<dbReference type="EMBL" id="OQ865376">
    <property type="protein sequence ID" value="WHV01344.1"/>
    <property type="molecule type" value="Genomic_DNA"/>
</dbReference>
<name>A0AAT9UP10_9POXV</name>
<gene>
    <name evidence="3" type="ORF">CDPV99-228</name>
</gene>
<dbReference type="Pfam" id="PF04383">
    <property type="entry name" value="KilA-N"/>
    <property type="match status" value="1"/>
</dbReference>
<evidence type="ECO:0000259" key="2">
    <source>
        <dbReference type="PROSITE" id="PS51301"/>
    </source>
</evidence>
<sequence>MALSSLIIRDINERFCYIKYDAFDLIMMKENGFINATKLCKLGGRNLKHWLENKQSKELVRELENIYEVWKIGSLGQNSGKMILEIDGESEGEHQHEVAGSYVHQDLIPHIVSWISPLFAIRVYKVINCYVSGKYEFKLKHSDTSNKDLFELLKVFYMKYDRDRLETRERYIEQRKEAKELKEHNKKLSNFIKRMERKYNKDTNELKSELKEVRIELKKLEERLKDKVNTSFPNKVHRLMISQNDKDSNIVRLYDCKQEA</sequence>
<protein>
    <submittedName>
        <fullName evidence="3">KilA N domain protein</fullName>
    </submittedName>
</protein>
<dbReference type="PROSITE" id="PS51301">
    <property type="entry name" value="KILA_N"/>
    <property type="match status" value="1"/>
</dbReference>